<proteinExistence type="predicted"/>
<accession>A0A5B7GDX6</accession>
<dbReference type="Proteomes" id="UP000324222">
    <property type="component" value="Unassembled WGS sequence"/>
</dbReference>
<feature type="signal peptide" evidence="1">
    <location>
        <begin position="1"/>
        <end position="16"/>
    </location>
</feature>
<keyword evidence="1" id="KW-0732">Signal</keyword>
<sequence length="176" mass="19966">MLSVLLVVSQHRVVVCVPSVVSSVYRRWYRLCTVGGNVCVPSVACRTVACSVPLMVCRGVVLPSVYRRWCVAVSSMYYVGVARVTKAFDLLTRPFCLDVIAVIRGIRYLRTLGPLTAPSRFDKRVKRSYRGPDRYSYVTTTHVLHYTAPPRPQGLYLITHERDEDAARRRWKGAKT</sequence>
<evidence type="ECO:0000313" key="3">
    <source>
        <dbReference type="Proteomes" id="UP000324222"/>
    </source>
</evidence>
<evidence type="ECO:0000256" key="1">
    <source>
        <dbReference type="SAM" id="SignalP"/>
    </source>
</evidence>
<comment type="caution">
    <text evidence="2">The sequence shown here is derived from an EMBL/GenBank/DDBJ whole genome shotgun (WGS) entry which is preliminary data.</text>
</comment>
<evidence type="ECO:0008006" key="4">
    <source>
        <dbReference type="Google" id="ProtNLM"/>
    </source>
</evidence>
<evidence type="ECO:0000313" key="2">
    <source>
        <dbReference type="EMBL" id="MPC58500.1"/>
    </source>
</evidence>
<feature type="chain" id="PRO_5023017878" description="Secreted protein" evidence="1">
    <location>
        <begin position="17"/>
        <end position="176"/>
    </location>
</feature>
<reference evidence="2 3" key="1">
    <citation type="submission" date="2019-05" db="EMBL/GenBank/DDBJ databases">
        <title>Another draft genome of Portunus trituberculatus and its Hox gene families provides insights of decapod evolution.</title>
        <authorList>
            <person name="Jeong J.-H."/>
            <person name="Song I."/>
            <person name="Kim S."/>
            <person name="Choi T."/>
            <person name="Kim D."/>
            <person name="Ryu S."/>
            <person name="Kim W."/>
        </authorList>
    </citation>
    <scope>NUCLEOTIDE SEQUENCE [LARGE SCALE GENOMIC DNA]</scope>
    <source>
        <tissue evidence="2">Muscle</tissue>
    </source>
</reference>
<gene>
    <name evidence="2" type="ORF">E2C01_052507</name>
</gene>
<name>A0A5B7GDX6_PORTR</name>
<dbReference type="EMBL" id="VSRR010015743">
    <property type="protein sequence ID" value="MPC58500.1"/>
    <property type="molecule type" value="Genomic_DNA"/>
</dbReference>
<protein>
    <recommendedName>
        <fullName evidence="4">Secreted protein</fullName>
    </recommendedName>
</protein>
<organism evidence="2 3">
    <name type="scientific">Portunus trituberculatus</name>
    <name type="common">Swimming crab</name>
    <name type="synonym">Neptunus trituberculatus</name>
    <dbReference type="NCBI Taxonomy" id="210409"/>
    <lineage>
        <taxon>Eukaryota</taxon>
        <taxon>Metazoa</taxon>
        <taxon>Ecdysozoa</taxon>
        <taxon>Arthropoda</taxon>
        <taxon>Crustacea</taxon>
        <taxon>Multicrustacea</taxon>
        <taxon>Malacostraca</taxon>
        <taxon>Eumalacostraca</taxon>
        <taxon>Eucarida</taxon>
        <taxon>Decapoda</taxon>
        <taxon>Pleocyemata</taxon>
        <taxon>Brachyura</taxon>
        <taxon>Eubrachyura</taxon>
        <taxon>Portunoidea</taxon>
        <taxon>Portunidae</taxon>
        <taxon>Portuninae</taxon>
        <taxon>Portunus</taxon>
    </lineage>
</organism>
<keyword evidence="3" id="KW-1185">Reference proteome</keyword>
<dbReference type="AlphaFoldDB" id="A0A5B7GDX6"/>